<feature type="compositionally biased region" description="Polar residues" evidence="1">
    <location>
        <begin position="135"/>
        <end position="147"/>
    </location>
</feature>
<evidence type="ECO:0000313" key="2">
    <source>
        <dbReference type="EMBL" id="TNN18044.1"/>
    </source>
</evidence>
<accession>A0A4Z2DNC4</accession>
<dbReference type="AlphaFoldDB" id="A0A4Z2DNC4"/>
<name>A0A4Z2DNC4_SCHJA</name>
<dbReference type="InterPro" id="IPR029357">
    <property type="entry name" value="SPATA7"/>
</dbReference>
<dbReference type="GO" id="GO:0005930">
    <property type="term" value="C:axoneme"/>
    <property type="evidence" value="ECO:0007669"/>
    <property type="project" value="TreeGrafter"/>
</dbReference>
<proteinExistence type="predicted"/>
<dbReference type="EMBL" id="SKCS01000084">
    <property type="protein sequence ID" value="TNN18044.1"/>
    <property type="molecule type" value="Genomic_DNA"/>
</dbReference>
<dbReference type="STRING" id="6182.A0A4Z2DNC4"/>
<dbReference type="GO" id="GO:0000226">
    <property type="term" value="P:microtubule cytoskeleton organization"/>
    <property type="evidence" value="ECO:0007669"/>
    <property type="project" value="TreeGrafter"/>
</dbReference>
<organism evidence="2 3">
    <name type="scientific">Schistosoma japonicum</name>
    <name type="common">Blood fluke</name>
    <dbReference type="NCBI Taxonomy" id="6182"/>
    <lineage>
        <taxon>Eukaryota</taxon>
        <taxon>Metazoa</taxon>
        <taxon>Spiralia</taxon>
        <taxon>Lophotrochozoa</taxon>
        <taxon>Platyhelminthes</taxon>
        <taxon>Trematoda</taxon>
        <taxon>Digenea</taxon>
        <taxon>Strigeidida</taxon>
        <taxon>Schistosomatoidea</taxon>
        <taxon>Schistosomatidae</taxon>
        <taxon>Schistosoma</taxon>
    </lineage>
</organism>
<dbReference type="OrthoDB" id="6263678at2759"/>
<feature type="region of interest" description="Disordered" evidence="1">
    <location>
        <begin position="119"/>
        <end position="147"/>
    </location>
</feature>
<evidence type="ECO:0000256" key="1">
    <source>
        <dbReference type="SAM" id="MobiDB-lite"/>
    </source>
</evidence>
<gene>
    <name evidence="2" type="ORF">EWB00_010708</name>
</gene>
<evidence type="ECO:0000313" key="3">
    <source>
        <dbReference type="Proteomes" id="UP000311919"/>
    </source>
</evidence>
<dbReference type="Pfam" id="PF15244">
    <property type="entry name" value="HSD3"/>
    <property type="match status" value="1"/>
</dbReference>
<comment type="caution">
    <text evidence="2">The sequence shown here is derived from an EMBL/GenBank/DDBJ whole genome shotgun (WGS) entry which is preliminary data.</text>
</comment>
<sequence>MNIFQTIQQKESLSKDVLDVHRNKFTNPKPFSPRTIKSNASSKLISLRCYNPPKRIVRLRQSDSEVAVDIKPVLHSKKSTEACATNSDFEEKSSIKHKGSTTNREEIFSLLSRKVSNFSKHSISTPRHQRRISSKHQPNESIADGSQNFGKVNQWLNTLPCKSTDHKPRIVTSNQYDAEKLEKSIVETEFFKDNTDKQMMVKPMVKDTSIENLKNEISYLNFISSVTNDVLTRGVLTDINVNTILLEHATINEYGLSKDQINKAIQHIRTQLNIKSEATTTTTDINYLLNPNSSGLLFHNNEVVYDIGNNNSHVQQQQQQLQPAISYKTILDIKPSCITTTSSPSAVPYSESHKSTNHSLTTSTLIAIRPNQSTYIPKDAQQIFQNLMNDSYQVGGTDISSRQYGDKLLKDKCLLNEYQNVHMKNSVDDKQNLQSVRYNTTDKLIELCRKQRCEDEITEDNKHYEKTLNDKFDALNVSNTTITNTTIATDPSSVNTSKSLNIMNVLQTKPDEVSDKLQNQYYTESNQNQLTIEHAIDDDGEDDEKHDTRHSRVQFASEAEFFSPSYYSEQATSVSSFTDLCNLSNTIAITTSTTNTITTSSSSSITPTNNDFTVSGLHSSPETSNTFTKMSFLQISNSNKHVNNNNNPEMYTVGSDIETKPEKSEEQEISYKDDFLSDYEDSVVKTNKPIDK</sequence>
<keyword evidence="3" id="KW-1185">Reference proteome</keyword>
<protein>
    <submittedName>
        <fullName evidence="2">Spermatogenesis-associated 7-like</fullName>
    </submittedName>
</protein>
<dbReference type="PANTHER" id="PTHR14917">
    <property type="entry name" value="SPERMATOGENESIS-ASSOCIATED PROTEIN 7"/>
    <property type="match status" value="1"/>
</dbReference>
<reference evidence="2 3" key="1">
    <citation type="submission" date="2019-03" db="EMBL/GenBank/DDBJ databases">
        <title>An improved genome assembly of the fluke Schistosoma japonicum.</title>
        <authorList>
            <person name="Hu W."/>
            <person name="Luo F."/>
            <person name="Yin M."/>
            <person name="Mo X."/>
            <person name="Sun C."/>
            <person name="Wu Q."/>
            <person name="Zhu B."/>
            <person name="Xiang M."/>
            <person name="Wang J."/>
            <person name="Wang Y."/>
            <person name="Zhang T."/>
            <person name="Xu B."/>
            <person name="Zheng H."/>
            <person name="Feng Z."/>
        </authorList>
    </citation>
    <scope>NUCLEOTIDE SEQUENCE [LARGE SCALE GENOMIC DNA]</scope>
    <source>
        <strain evidence="2">HuSjv2</strain>
        <tissue evidence="2">Worms</tissue>
    </source>
</reference>
<dbReference type="Proteomes" id="UP000311919">
    <property type="component" value="Unassembled WGS sequence"/>
</dbReference>
<dbReference type="GO" id="GO:0036064">
    <property type="term" value="C:ciliary basal body"/>
    <property type="evidence" value="ECO:0007669"/>
    <property type="project" value="TreeGrafter"/>
</dbReference>
<dbReference type="PANTHER" id="PTHR14917:SF4">
    <property type="entry name" value="SPERMATOGENESIS-ASSOCIATED 7"/>
    <property type="match status" value="1"/>
</dbReference>